<feature type="domain" description="DUF6748" evidence="2">
    <location>
        <begin position="11"/>
        <end position="101"/>
    </location>
</feature>
<dbReference type="AlphaFoldDB" id="A0A7W7YRK2"/>
<evidence type="ECO:0000256" key="1">
    <source>
        <dbReference type="SAM" id="SignalP"/>
    </source>
</evidence>
<keyword evidence="1" id="KW-0732">Signal</keyword>
<dbReference type="Pfam" id="PF20533">
    <property type="entry name" value="DUF6748"/>
    <property type="match status" value="1"/>
</dbReference>
<dbReference type="InterPro" id="IPR046636">
    <property type="entry name" value="DUF6748"/>
</dbReference>
<keyword evidence="4" id="KW-1185">Reference proteome</keyword>
<protein>
    <recommendedName>
        <fullName evidence="2">DUF6748 domain-containing protein</fullName>
    </recommendedName>
</protein>
<reference evidence="3 4" key="1">
    <citation type="submission" date="2020-08" db="EMBL/GenBank/DDBJ databases">
        <title>Genomic Encyclopedia of Type Strains, Phase IV (KMG-IV): sequencing the most valuable type-strain genomes for metagenomic binning, comparative biology and taxonomic classification.</title>
        <authorList>
            <person name="Goeker M."/>
        </authorList>
    </citation>
    <scope>NUCLEOTIDE SEQUENCE [LARGE SCALE GENOMIC DNA]</scope>
    <source>
        <strain evidence="3 4">DSM 21319</strain>
    </source>
</reference>
<evidence type="ECO:0000259" key="2">
    <source>
        <dbReference type="Pfam" id="PF20533"/>
    </source>
</evidence>
<feature type="chain" id="PRO_5030909175" description="DUF6748 domain-containing protein" evidence="1">
    <location>
        <begin position="21"/>
        <end position="125"/>
    </location>
</feature>
<gene>
    <name evidence="3" type="ORF">HNQ66_000429</name>
</gene>
<comment type="caution">
    <text evidence="3">The sequence shown here is derived from an EMBL/GenBank/DDBJ whole genome shotgun (WGS) entry which is preliminary data.</text>
</comment>
<proteinExistence type="predicted"/>
<organism evidence="3 4">
    <name type="scientific">Shinella fusca</name>
    <dbReference type="NCBI Taxonomy" id="544480"/>
    <lineage>
        <taxon>Bacteria</taxon>
        <taxon>Pseudomonadati</taxon>
        <taxon>Pseudomonadota</taxon>
        <taxon>Alphaproteobacteria</taxon>
        <taxon>Hyphomicrobiales</taxon>
        <taxon>Rhizobiaceae</taxon>
        <taxon>Shinella</taxon>
    </lineage>
</organism>
<feature type="signal peptide" evidence="1">
    <location>
        <begin position="1"/>
        <end position="20"/>
    </location>
</feature>
<dbReference type="EMBL" id="JACHIK010000001">
    <property type="protein sequence ID" value="MBB5041051.1"/>
    <property type="molecule type" value="Genomic_DNA"/>
</dbReference>
<dbReference type="Proteomes" id="UP000535406">
    <property type="component" value="Unassembled WGS sequence"/>
</dbReference>
<accession>A0A7W7YRK2</accession>
<name>A0A7W7YRK2_9HYPH</name>
<sequence>MRPTLCLAAVFFFGATLAQAGERAYVACDNGLRCVTAPCPSTTVHALGTGRQWKGVSPDIGRLSETDQRRIRDTDALYFGRLVLRGHVEQRMQKIAGRRQELPVLVVTGILREARPAERRQCPKG</sequence>
<evidence type="ECO:0000313" key="3">
    <source>
        <dbReference type="EMBL" id="MBB5041051.1"/>
    </source>
</evidence>
<dbReference type="RefSeq" id="WP_184140358.1">
    <property type="nucleotide sequence ID" value="NZ_JACHIK010000001.1"/>
</dbReference>
<evidence type="ECO:0000313" key="4">
    <source>
        <dbReference type="Proteomes" id="UP000535406"/>
    </source>
</evidence>